<dbReference type="OMA" id="HAVECPL"/>
<sequence>LLHEYELTLLQEETMWFQKSREDWIRLGNKNTCFFHTQTIVRRTRSKIHSFSFYPKLAYILVILIPKKDDPKCLNDFRPINLCNVIHKLISKVLVNRLRLLLKNIVSSLQRSFILGRSTTNNVIILQEIIHSIKKSRKRKGDMVFKLNQLKRLMIKWNRILLKAYS</sequence>
<accession>A0A151UF68</accession>
<dbReference type="PANTHER" id="PTHR46890">
    <property type="entry name" value="NON-LTR RETROLELEMENT REVERSE TRANSCRIPTASE-LIKE PROTEIN-RELATED"/>
    <property type="match status" value="1"/>
</dbReference>
<feature type="non-terminal residue" evidence="1">
    <location>
        <position position="1"/>
    </location>
</feature>
<name>A0A151UF68_CAJCA</name>
<dbReference type="AlphaFoldDB" id="A0A151UF68"/>
<reference evidence="1" key="1">
    <citation type="journal article" date="2012" name="Nat. Biotechnol.">
        <title>Draft genome sequence of pigeonpea (Cajanus cajan), an orphan legume crop of resource-poor farmers.</title>
        <authorList>
            <person name="Varshney R.K."/>
            <person name="Chen W."/>
            <person name="Li Y."/>
            <person name="Bharti A.K."/>
            <person name="Saxena R.K."/>
            <person name="Schlueter J.A."/>
            <person name="Donoghue M.T."/>
            <person name="Azam S."/>
            <person name="Fan G."/>
            <person name="Whaley A.M."/>
            <person name="Farmer A.D."/>
            <person name="Sheridan J."/>
            <person name="Iwata A."/>
            <person name="Tuteja R."/>
            <person name="Penmetsa R.V."/>
            <person name="Wu W."/>
            <person name="Upadhyaya H.D."/>
            <person name="Yang S.P."/>
            <person name="Shah T."/>
            <person name="Saxena K.B."/>
            <person name="Michael T."/>
            <person name="McCombie W.R."/>
            <person name="Yang B."/>
            <person name="Zhang G."/>
            <person name="Yang H."/>
            <person name="Wang J."/>
            <person name="Spillane C."/>
            <person name="Cook D.R."/>
            <person name="May G.D."/>
            <person name="Xu X."/>
            <person name="Jackson S.A."/>
        </authorList>
    </citation>
    <scope>NUCLEOTIDE SEQUENCE [LARGE SCALE GENOMIC DNA]</scope>
</reference>
<dbReference type="Gramene" id="C.cajan_45369.t">
    <property type="protein sequence ID" value="C.cajan_45369.t"/>
    <property type="gene ID" value="C.cajan_45369"/>
</dbReference>
<dbReference type="InterPro" id="IPR052343">
    <property type="entry name" value="Retrotransposon-Effector_Assoc"/>
</dbReference>
<dbReference type="Proteomes" id="UP000075243">
    <property type="component" value="Unassembled WGS sequence"/>
</dbReference>
<keyword evidence="2" id="KW-1185">Reference proteome</keyword>
<dbReference type="PANTHER" id="PTHR46890:SF48">
    <property type="entry name" value="RNA-DIRECTED DNA POLYMERASE"/>
    <property type="match status" value="1"/>
</dbReference>
<dbReference type="STRING" id="3821.A0A151UF68"/>
<evidence type="ECO:0000313" key="1">
    <source>
        <dbReference type="EMBL" id="KYP77919.1"/>
    </source>
</evidence>
<protein>
    <submittedName>
        <fullName evidence="1">Retrovirus-related Pol polyprotein LINE-1</fullName>
    </submittedName>
</protein>
<dbReference type="EMBL" id="AGCT01037177">
    <property type="protein sequence ID" value="KYP77919.1"/>
    <property type="molecule type" value="Genomic_DNA"/>
</dbReference>
<proteinExistence type="predicted"/>
<organism evidence="1 2">
    <name type="scientific">Cajanus cajan</name>
    <name type="common">Pigeon pea</name>
    <name type="synonym">Cajanus indicus</name>
    <dbReference type="NCBI Taxonomy" id="3821"/>
    <lineage>
        <taxon>Eukaryota</taxon>
        <taxon>Viridiplantae</taxon>
        <taxon>Streptophyta</taxon>
        <taxon>Embryophyta</taxon>
        <taxon>Tracheophyta</taxon>
        <taxon>Spermatophyta</taxon>
        <taxon>Magnoliopsida</taxon>
        <taxon>eudicotyledons</taxon>
        <taxon>Gunneridae</taxon>
        <taxon>Pentapetalae</taxon>
        <taxon>rosids</taxon>
        <taxon>fabids</taxon>
        <taxon>Fabales</taxon>
        <taxon>Fabaceae</taxon>
        <taxon>Papilionoideae</taxon>
        <taxon>50 kb inversion clade</taxon>
        <taxon>NPAAA clade</taxon>
        <taxon>indigoferoid/millettioid clade</taxon>
        <taxon>Phaseoleae</taxon>
        <taxon>Cajanus</taxon>
    </lineage>
</organism>
<gene>
    <name evidence="1" type="ORF">KK1_048145</name>
</gene>
<evidence type="ECO:0000313" key="2">
    <source>
        <dbReference type="Proteomes" id="UP000075243"/>
    </source>
</evidence>
<comment type="caution">
    <text evidence="1">The sequence shown here is derived from an EMBL/GenBank/DDBJ whole genome shotgun (WGS) entry which is preliminary data.</text>
</comment>